<evidence type="ECO:0000313" key="5">
    <source>
        <dbReference type="Proteomes" id="UP000828390"/>
    </source>
</evidence>
<dbReference type="CDD" id="cd00037">
    <property type="entry name" value="CLECT"/>
    <property type="match status" value="1"/>
</dbReference>
<feature type="signal peptide" evidence="2">
    <location>
        <begin position="1"/>
        <end position="23"/>
    </location>
</feature>
<evidence type="ECO:0000259" key="3">
    <source>
        <dbReference type="PROSITE" id="PS50041"/>
    </source>
</evidence>
<accession>A0A9D4R567</accession>
<dbReference type="EMBL" id="JAIWYP010000003">
    <property type="protein sequence ID" value="KAH3855374.1"/>
    <property type="molecule type" value="Genomic_DNA"/>
</dbReference>
<name>A0A9D4R567_DREPO</name>
<evidence type="ECO:0000313" key="4">
    <source>
        <dbReference type="EMBL" id="KAH3855374.1"/>
    </source>
</evidence>
<evidence type="ECO:0000256" key="1">
    <source>
        <dbReference type="ARBA" id="ARBA00023157"/>
    </source>
</evidence>
<evidence type="ECO:0000256" key="2">
    <source>
        <dbReference type="SAM" id="SignalP"/>
    </source>
</evidence>
<dbReference type="PROSITE" id="PS50041">
    <property type="entry name" value="C_TYPE_LECTIN_2"/>
    <property type="match status" value="1"/>
</dbReference>
<dbReference type="PANTHER" id="PTHR22803">
    <property type="entry name" value="MANNOSE, PHOSPHOLIPASE, LECTIN RECEPTOR RELATED"/>
    <property type="match status" value="1"/>
</dbReference>
<dbReference type="SUPFAM" id="SSF56436">
    <property type="entry name" value="C-type lectin-like"/>
    <property type="match status" value="1"/>
</dbReference>
<dbReference type="InterPro" id="IPR016186">
    <property type="entry name" value="C-type_lectin-like/link_sf"/>
</dbReference>
<dbReference type="InterPro" id="IPR050111">
    <property type="entry name" value="C-type_lectin/snaclec_domain"/>
</dbReference>
<dbReference type="InterPro" id="IPR016187">
    <property type="entry name" value="CTDL_fold"/>
</dbReference>
<proteinExistence type="predicted"/>
<reference evidence="4" key="2">
    <citation type="submission" date="2020-11" db="EMBL/GenBank/DDBJ databases">
        <authorList>
            <person name="McCartney M.A."/>
            <person name="Auch B."/>
            <person name="Kono T."/>
            <person name="Mallez S."/>
            <person name="Becker A."/>
            <person name="Gohl D.M."/>
            <person name="Silverstein K.A.T."/>
            <person name="Koren S."/>
            <person name="Bechman K.B."/>
            <person name="Herman A."/>
            <person name="Abrahante J.E."/>
            <person name="Garbe J."/>
        </authorList>
    </citation>
    <scope>NUCLEOTIDE SEQUENCE</scope>
    <source>
        <strain evidence="4">Duluth1</strain>
        <tissue evidence="4">Whole animal</tissue>
    </source>
</reference>
<organism evidence="4 5">
    <name type="scientific">Dreissena polymorpha</name>
    <name type="common">Zebra mussel</name>
    <name type="synonym">Mytilus polymorpha</name>
    <dbReference type="NCBI Taxonomy" id="45954"/>
    <lineage>
        <taxon>Eukaryota</taxon>
        <taxon>Metazoa</taxon>
        <taxon>Spiralia</taxon>
        <taxon>Lophotrochozoa</taxon>
        <taxon>Mollusca</taxon>
        <taxon>Bivalvia</taxon>
        <taxon>Autobranchia</taxon>
        <taxon>Heteroconchia</taxon>
        <taxon>Euheterodonta</taxon>
        <taxon>Imparidentia</taxon>
        <taxon>Neoheterodontei</taxon>
        <taxon>Myida</taxon>
        <taxon>Dreissenoidea</taxon>
        <taxon>Dreissenidae</taxon>
        <taxon>Dreissena</taxon>
    </lineage>
</organism>
<reference evidence="4" key="1">
    <citation type="journal article" date="2019" name="bioRxiv">
        <title>The Genome of the Zebra Mussel, Dreissena polymorpha: A Resource for Invasive Species Research.</title>
        <authorList>
            <person name="McCartney M.A."/>
            <person name="Auch B."/>
            <person name="Kono T."/>
            <person name="Mallez S."/>
            <person name="Zhang Y."/>
            <person name="Obille A."/>
            <person name="Becker A."/>
            <person name="Abrahante J.E."/>
            <person name="Garbe J."/>
            <person name="Badalamenti J.P."/>
            <person name="Herman A."/>
            <person name="Mangelson H."/>
            <person name="Liachko I."/>
            <person name="Sullivan S."/>
            <person name="Sone E.D."/>
            <person name="Koren S."/>
            <person name="Silverstein K.A.T."/>
            <person name="Beckman K.B."/>
            <person name="Gohl D.M."/>
        </authorList>
    </citation>
    <scope>NUCLEOTIDE SEQUENCE</scope>
    <source>
        <strain evidence="4">Duluth1</strain>
        <tissue evidence="4">Whole animal</tissue>
    </source>
</reference>
<dbReference type="AlphaFoldDB" id="A0A9D4R567"/>
<gene>
    <name evidence="4" type="ORF">DPMN_097941</name>
</gene>
<keyword evidence="5" id="KW-1185">Reference proteome</keyword>
<dbReference type="InterPro" id="IPR001304">
    <property type="entry name" value="C-type_lectin-like"/>
</dbReference>
<dbReference type="Pfam" id="PF00059">
    <property type="entry name" value="Lectin_C"/>
    <property type="match status" value="1"/>
</dbReference>
<sequence>MSTAIKLAVLTAVIASFIAQSESTATCDDGWTAYGPSCYFFEDETKLHWIEGTQYCSVHEGAYITTIQSEGELLFLQDMCRRLFKHDKSNFFFLGATDSEVEGIWRWYSDNSLVNAGYHNWYKGQPEPGKQNCAVLWGPSDYTWHDHYCNENGHVICEKPGLKWSDRQE</sequence>
<dbReference type="InterPro" id="IPR018378">
    <property type="entry name" value="C-type_lectin_CS"/>
</dbReference>
<feature type="chain" id="PRO_5039127439" description="C-type lectin domain-containing protein" evidence="2">
    <location>
        <begin position="24"/>
        <end position="169"/>
    </location>
</feature>
<feature type="domain" description="C-type lectin" evidence="3">
    <location>
        <begin position="34"/>
        <end position="158"/>
    </location>
</feature>
<keyword evidence="1" id="KW-1015">Disulfide bond</keyword>
<comment type="caution">
    <text evidence="4">The sequence shown here is derived from an EMBL/GenBank/DDBJ whole genome shotgun (WGS) entry which is preliminary data.</text>
</comment>
<keyword evidence="2" id="KW-0732">Signal</keyword>
<dbReference type="Proteomes" id="UP000828390">
    <property type="component" value="Unassembled WGS sequence"/>
</dbReference>
<dbReference type="SMART" id="SM00034">
    <property type="entry name" value="CLECT"/>
    <property type="match status" value="1"/>
</dbReference>
<dbReference type="PROSITE" id="PS00615">
    <property type="entry name" value="C_TYPE_LECTIN_1"/>
    <property type="match status" value="1"/>
</dbReference>
<dbReference type="Gene3D" id="3.10.100.10">
    <property type="entry name" value="Mannose-Binding Protein A, subunit A"/>
    <property type="match status" value="1"/>
</dbReference>
<protein>
    <recommendedName>
        <fullName evidence="3">C-type lectin domain-containing protein</fullName>
    </recommendedName>
</protein>